<protein>
    <submittedName>
        <fullName evidence="1">SFRICE_012300</fullName>
    </submittedName>
</protein>
<evidence type="ECO:0000313" key="1">
    <source>
        <dbReference type="EMBL" id="SOQ44288.1"/>
    </source>
</evidence>
<organism evidence="1">
    <name type="scientific">Spodoptera frugiperda</name>
    <name type="common">Fall armyworm</name>
    <dbReference type="NCBI Taxonomy" id="7108"/>
    <lineage>
        <taxon>Eukaryota</taxon>
        <taxon>Metazoa</taxon>
        <taxon>Ecdysozoa</taxon>
        <taxon>Arthropoda</taxon>
        <taxon>Hexapoda</taxon>
        <taxon>Insecta</taxon>
        <taxon>Pterygota</taxon>
        <taxon>Neoptera</taxon>
        <taxon>Endopterygota</taxon>
        <taxon>Lepidoptera</taxon>
        <taxon>Glossata</taxon>
        <taxon>Ditrysia</taxon>
        <taxon>Noctuoidea</taxon>
        <taxon>Noctuidae</taxon>
        <taxon>Amphipyrinae</taxon>
        <taxon>Spodoptera</taxon>
    </lineage>
</organism>
<name>A0A2H1VU28_SPOFR</name>
<proteinExistence type="predicted"/>
<dbReference type="EMBL" id="ODYU01004428">
    <property type="protein sequence ID" value="SOQ44288.1"/>
    <property type="molecule type" value="Genomic_DNA"/>
</dbReference>
<sequence length="188" mass="21449">MAPAQSKRRNGPSTVSSVFAYWNSGLFSYSDISSATSQLSRTTGRGSFRYLEVWRKIYKLHRQSFYPRGGRQRCTLWHGMSLLPYTRHIYRLRALRNFRKLENKPSNTSSDLGIDPKAPSPEHLSAFFSGNGAKCLGCLVPHHLMLTSVLEGLLQERHTPLILHLTKHKCHLMPEEGAGCFETWKMNL</sequence>
<accession>A0A2H1VU28</accession>
<reference evidence="1" key="1">
    <citation type="submission" date="2016-07" db="EMBL/GenBank/DDBJ databases">
        <authorList>
            <person name="Bretaudeau A."/>
        </authorList>
    </citation>
    <scope>NUCLEOTIDE SEQUENCE</scope>
    <source>
        <strain evidence="1">Rice</strain>
        <tissue evidence="1">Whole body</tissue>
    </source>
</reference>
<dbReference type="AlphaFoldDB" id="A0A2H1VU28"/>
<gene>
    <name evidence="1" type="ORF">SFRICE_012300</name>
</gene>